<organism evidence="8 9">
    <name type="scientific">Chryseobacterium nematophagum</name>
    <dbReference type="NCBI Taxonomy" id="2305228"/>
    <lineage>
        <taxon>Bacteria</taxon>
        <taxon>Pseudomonadati</taxon>
        <taxon>Bacteroidota</taxon>
        <taxon>Flavobacteriia</taxon>
        <taxon>Flavobacteriales</taxon>
        <taxon>Weeksellaceae</taxon>
        <taxon>Chryseobacterium group</taxon>
        <taxon>Chryseobacterium</taxon>
    </lineage>
</organism>
<gene>
    <name evidence="8" type="ORF">D1631_15185</name>
</gene>
<dbReference type="PANTHER" id="PTHR46630:SF1">
    <property type="entry name" value="TETRATRICOPEPTIDE REPEAT PROTEIN 29"/>
    <property type="match status" value="1"/>
</dbReference>
<dbReference type="AlphaFoldDB" id="A0A3M7THY9"/>
<dbReference type="SUPFAM" id="SSF48452">
    <property type="entry name" value="TPR-like"/>
    <property type="match status" value="2"/>
</dbReference>
<dbReference type="Gene3D" id="1.25.40.10">
    <property type="entry name" value="Tetratricopeptide repeat domain"/>
    <property type="match status" value="2"/>
</dbReference>
<evidence type="ECO:0000256" key="4">
    <source>
        <dbReference type="ARBA" id="ARBA00022803"/>
    </source>
</evidence>
<dbReference type="GO" id="GO:0003677">
    <property type="term" value="F:DNA binding"/>
    <property type="evidence" value="ECO:0007669"/>
    <property type="project" value="InterPro"/>
</dbReference>
<dbReference type="InterPro" id="IPR019734">
    <property type="entry name" value="TPR_rpt"/>
</dbReference>
<dbReference type="PANTHER" id="PTHR46630">
    <property type="entry name" value="TETRATRICOPEPTIDE REPEAT PROTEIN 29"/>
    <property type="match status" value="1"/>
</dbReference>
<keyword evidence="2" id="KW-0963">Cytoplasm</keyword>
<evidence type="ECO:0000256" key="1">
    <source>
        <dbReference type="ARBA" id="ARBA00004496"/>
    </source>
</evidence>
<comment type="similarity">
    <text evidence="5">Belongs to the Rap family.</text>
</comment>
<sequence length="480" mass="56852">MFVSKFFSFKKVFNIYFSSKVMCLCCLLFIIKHNGQTYTLSELEGIMKNYKSKGEYEEAIKFNLDVLKEYKKDNYSHGIITTNIYIGNLLASVNEYGKSLSYLNEAKKEMAKTEDPVLYSKLYNEYGRDYFLLKLYKQSNEKLNIAIAYANKIPDSNQREHLLTDNYLWKWSNFDQLDKVDSLYMMQSRLLKLEPRPLVYIKIAERYIKEKKNLDSAEYYLKKSIELNASKKFALDNDALVLMNLGKLHMIKGEYAESLDYYFKSLSISQKIKNQEYEKETYSELSKVYNVLNNKEKSEEYYKKYSFLNDSTNDSEKRALYTIVNELGVKEKDNHVYLFFVTMIVIFALTGYVTYVIHKRRNKFGFSENSLDSIEEIKDKIHEYESFSEIIKMAEEGNPFFLTSFKKLYPDFHEKLKSHCSGLTEHDIKFCIYLRLNLNAKQILQYENITLRAIETKKYRLKKKLELSSDVKLSSWILEL</sequence>
<dbReference type="SUPFAM" id="SSF46894">
    <property type="entry name" value="C-terminal effector domain of the bipartite response regulators"/>
    <property type="match status" value="1"/>
</dbReference>
<dbReference type="EMBL" id="QWIU01000002">
    <property type="protein sequence ID" value="RNA63173.1"/>
    <property type="molecule type" value="Genomic_DNA"/>
</dbReference>
<evidence type="ECO:0000313" key="9">
    <source>
        <dbReference type="Proteomes" id="UP000278775"/>
    </source>
</evidence>
<keyword evidence="7" id="KW-0812">Transmembrane</keyword>
<dbReference type="PROSITE" id="PS50005">
    <property type="entry name" value="TPR"/>
    <property type="match status" value="1"/>
</dbReference>
<evidence type="ECO:0000313" key="8">
    <source>
        <dbReference type="EMBL" id="RNA63173.1"/>
    </source>
</evidence>
<reference evidence="8 9" key="1">
    <citation type="submission" date="2018-08" db="EMBL/GenBank/DDBJ databases">
        <title>Chryseobacterium nematophagum: a novel matrix digesting pathogen of nematodes.</title>
        <authorList>
            <person name="Page A."/>
            <person name="Roberts M."/>
            <person name="Felix M.-A."/>
            <person name="Weir W."/>
        </authorList>
    </citation>
    <scope>NUCLEOTIDE SEQUENCE [LARGE SCALE GENOMIC DNA]</scope>
    <source>
        <strain evidence="8 9">JUb129</strain>
    </source>
</reference>
<name>A0A3M7THY9_9FLAO</name>
<dbReference type="GO" id="GO:0005737">
    <property type="term" value="C:cytoplasm"/>
    <property type="evidence" value="ECO:0007669"/>
    <property type="project" value="UniProtKB-SubCell"/>
</dbReference>
<protein>
    <submittedName>
        <fullName evidence="8">Tetratricopeptide repeat protein</fullName>
    </submittedName>
</protein>
<evidence type="ECO:0000256" key="2">
    <source>
        <dbReference type="ARBA" id="ARBA00022490"/>
    </source>
</evidence>
<comment type="subcellular location">
    <subcellularLocation>
        <location evidence="1">Cytoplasm</location>
    </subcellularLocation>
</comment>
<keyword evidence="7" id="KW-0472">Membrane</keyword>
<proteinExistence type="inferred from homology"/>
<feature type="transmembrane region" description="Helical" evidence="7">
    <location>
        <begin position="12"/>
        <end position="31"/>
    </location>
</feature>
<feature type="repeat" description="TPR" evidence="6">
    <location>
        <begin position="239"/>
        <end position="272"/>
    </location>
</feature>
<evidence type="ECO:0000256" key="3">
    <source>
        <dbReference type="ARBA" id="ARBA00022737"/>
    </source>
</evidence>
<evidence type="ECO:0000256" key="7">
    <source>
        <dbReference type="SAM" id="Phobius"/>
    </source>
</evidence>
<keyword evidence="4 6" id="KW-0802">TPR repeat</keyword>
<comment type="caution">
    <text evidence="8">The sequence shown here is derived from an EMBL/GenBank/DDBJ whole genome shotgun (WGS) entry which is preliminary data.</text>
</comment>
<dbReference type="OrthoDB" id="1017207at2"/>
<feature type="transmembrane region" description="Helical" evidence="7">
    <location>
        <begin position="336"/>
        <end position="357"/>
    </location>
</feature>
<dbReference type="GO" id="GO:0006355">
    <property type="term" value="P:regulation of DNA-templated transcription"/>
    <property type="evidence" value="ECO:0007669"/>
    <property type="project" value="InterPro"/>
</dbReference>
<accession>A0A3M7THY9</accession>
<dbReference type="InterPro" id="IPR011990">
    <property type="entry name" value="TPR-like_helical_dom_sf"/>
</dbReference>
<evidence type="ECO:0000256" key="5">
    <source>
        <dbReference type="ARBA" id="ARBA00038253"/>
    </source>
</evidence>
<dbReference type="Proteomes" id="UP000278775">
    <property type="component" value="Unassembled WGS sequence"/>
</dbReference>
<keyword evidence="7" id="KW-1133">Transmembrane helix</keyword>
<evidence type="ECO:0000256" key="6">
    <source>
        <dbReference type="PROSITE-ProRule" id="PRU00339"/>
    </source>
</evidence>
<dbReference type="SMART" id="SM00028">
    <property type="entry name" value="TPR"/>
    <property type="match status" value="1"/>
</dbReference>
<keyword evidence="3" id="KW-0677">Repeat</keyword>
<dbReference type="InterPro" id="IPR016032">
    <property type="entry name" value="Sig_transdc_resp-reg_C-effctor"/>
</dbReference>
<dbReference type="InterPro" id="IPR051476">
    <property type="entry name" value="Bac_ResReg_Asp_Phosphatase"/>
</dbReference>